<organism evidence="2 3">
    <name type="scientific">Methanococcus maripaludis</name>
    <name type="common">Methanococcus deltae</name>
    <dbReference type="NCBI Taxonomy" id="39152"/>
    <lineage>
        <taxon>Archaea</taxon>
        <taxon>Methanobacteriati</taxon>
        <taxon>Methanobacteriota</taxon>
        <taxon>Methanomada group</taxon>
        <taxon>Methanococci</taxon>
        <taxon>Methanococcales</taxon>
        <taxon>Methanococcaceae</taxon>
        <taxon>Methanococcus</taxon>
    </lineage>
</organism>
<name>A0A7J9PDS1_METMI</name>
<sequence length="650" mass="71959">MIKRYFLFLLLLMCVVGSVNAVNPTVPDMCTSTEFYVILSDDTMSQDLVISTLSAYDFSVSAPVISGIDSQTIYFESENDLGRFCSIISTTNKVLPFAGAFDVYKNGERTPMTVILLDGQAYTPYGDSFYQYVDLNMTGSQIGHVYAWISNTYSQNYLTLLLNDATVVSCSGDSSKTQYLSSTFFQNNILAIHWKNLNGYDRLTASIVLFDYVDSATYSPDDRCDFTVSEIYTPPERATIDIYTEPAVDIYNNQNNEFLGTTDNGGYLALPLFLGETTLKFVKDGYWDTLKTFTVTSENNSELIITMAPRNAIFQVSKEFSGNIYPNSVASLSMDVIPVKTAYATKLRVSGVEVNKVYYQTQELPKTADGSYIIGDMSSPQNIVIDFKTTSSWGERAFTVELSATDIEGTAYTNLETINYNVLELPFLFETPDQWAIGSNDVTLTDMSGESYSVLMVLYDESGTEKWSSSTNLLEYCEYTFEVPVEDAGEYTLELNAKSGTVKSYYSIEIIEPVSLISDFLTASPGNVATVQFKISNPTESVKYYTAELSCPFYNETVDKTFSIAPGTVEKTVDISFEVPEGLELEYYQLTLEVFNEGDTEPIYSGNIVLTISTSSLFLASVPGGNTTLILLAAAVLLIAGTFAALRLKK</sequence>
<keyword evidence="1" id="KW-0812">Transmembrane</keyword>
<accession>A0A7J9PDS1</accession>
<dbReference type="EMBL" id="JACDUM010000003">
    <property type="protein sequence ID" value="MBA2860876.1"/>
    <property type="molecule type" value="Genomic_DNA"/>
</dbReference>
<reference evidence="2 3" key="1">
    <citation type="submission" date="2020-07" db="EMBL/GenBank/DDBJ databases">
        <title>Genomic Encyclopedia of Type Strains, Phase IV (KMG-V): Genome sequencing to study the core and pangenomes of soil and plant-associated prokaryotes.</title>
        <authorList>
            <person name="Whitman W."/>
        </authorList>
    </citation>
    <scope>NUCLEOTIDE SEQUENCE [LARGE SCALE GENOMIC DNA]</scope>
    <source>
        <strain evidence="2 3">C9</strain>
    </source>
</reference>
<dbReference type="AlphaFoldDB" id="A0A7J9PDS1"/>
<keyword evidence="1" id="KW-0472">Membrane</keyword>
<dbReference type="RefSeq" id="WP_181522024.1">
    <property type="nucleotide sequence ID" value="NZ_JACDUM010000003.1"/>
</dbReference>
<evidence type="ECO:0000256" key="1">
    <source>
        <dbReference type="SAM" id="Phobius"/>
    </source>
</evidence>
<proteinExistence type="predicted"/>
<gene>
    <name evidence="2" type="ORF">HNP91_001707</name>
</gene>
<evidence type="ECO:0000313" key="2">
    <source>
        <dbReference type="EMBL" id="MBA2860876.1"/>
    </source>
</evidence>
<dbReference type="Proteomes" id="UP000568063">
    <property type="component" value="Unassembled WGS sequence"/>
</dbReference>
<evidence type="ECO:0000313" key="3">
    <source>
        <dbReference type="Proteomes" id="UP000568063"/>
    </source>
</evidence>
<protein>
    <recommendedName>
        <fullName evidence="4">PEGA domain-containing protein</fullName>
    </recommendedName>
</protein>
<evidence type="ECO:0008006" key="4">
    <source>
        <dbReference type="Google" id="ProtNLM"/>
    </source>
</evidence>
<keyword evidence="1" id="KW-1133">Transmembrane helix</keyword>
<feature type="transmembrane region" description="Helical" evidence="1">
    <location>
        <begin position="629"/>
        <end position="648"/>
    </location>
</feature>
<comment type="caution">
    <text evidence="2">The sequence shown here is derived from an EMBL/GenBank/DDBJ whole genome shotgun (WGS) entry which is preliminary data.</text>
</comment>